<evidence type="ECO:0000313" key="4">
    <source>
        <dbReference type="Proteomes" id="UP001219518"/>
    </source>
</evidence>
<name>A0AAE1H8J5_9NEOP</name>
<sequence length="660" mass="73788">SYQLLYSACRLLFGTLYPAYASYKAVRTKDVREYVKWMMYWIVFALFTCAETFTDVLLSFWFPFYYELKIIVVLWLLAPATKGSSIIYRKFVHPTFTKKEKEIDEAIKNAKDQGYSTILKLGARGVDYAKYILMQTAIKGLENTAVLATLPPNGPETSARTDVGREYVNGHGPHVSNGFFQLGADHVDGFQYSDDDEAEYIPSAMKEEPQEREEELVEEERAPRTRRTRQSARSRKQVKTYQGGGGLMNQLRRSYSLSDLSDQPDELKYRAIGMGSLQEEQDVTDQSRGSFQYMRRSYRNPGLRSGSVSGPLEMYFSEMDLDVKRGEKGDRPNTICLPQSMEDVSSGYSSTDHLFSVSQGNSPTSDHALEDVFLRSSGSTHIKSRRPIYSGSIPSSRSSEGVAALVDKLDISMDGEPTYSPFLSHSMLSEIKSLLSSRKGDINEILSSQSRSGNPLYMKVSDSIVTKANQMRSLVDSKENIKKNISKGNEDPIYPNSMCEPSSTLESVVGSESSSLSNTQSDDSQDFKDKAARAGRYKKLRAPVPPSKSTSDPESMLNSEHGTIVKARMSLVSSRRLSGSVNILVESNAGPANNKNTKPTKTQLLSRKLEPRNSSKTHHLMKKKNPLQNNYLSMPNLFSVPSCDKVNQPSAYPQILKITK</sequence>
<dbReference type="EMBL" id="JAHWGI010000579">
    <property type="protein sequence ID" value="KAK3916735.1"/>
    <property type="molecule type" value="Genomic_DNA"/>
</dbReference>
<proteinExistence type="predicted"/>
<feature type="transmembrane region" description="Helical" evidence="2">
    <location>
        <begin position="37"/>
        <end position="58"/>
    </location>
</feature>
<dbReference type="GO" id="GO:0071782">
    <property type="term" value="C:endoplasmic reticulum tubular network"/>
    <property type="evidence" value="ECO:0007669"/>
    <property type="project" value="TreeGrafter"/>
</dbReference>
<feature type="region of interest" description="Disordered" evidence="1">
    <location>
        <begin position="479"/>
        <end position="559"/>
    </location>
</feature>
<dbReference type="GO" id="GO:0005881">
    <property type="term" value="C:cytoplasmic microtubule"/>
    <property type="evidence" value="ECO:0007669"/>
    <property type="project" value="TreeGrafter"/>
</dbReference>
<dbReference type="AlphaFoldDB" id="A0AAE1H8J5"/>
<evidence type="ECO:0000256" key="1">
    <source>
        <dbReference type="SAM" id="MobiDB-lite"/>
    </source>
</evidence>
<dbReference type="Pfam" id="PF03134">
    <property type="entry name" value="TB2_DP1_HVA22"/>
    <property type="match status" value="1"/>
</dbReference>
<reference evidence="3" key="2">
    <citation type="journal article" date="2023" name="BMC Genomics">
        <title>Pest status, molecular evolution, and epigenetic factors derived from the genome assembly of Frankliniella fusca, a thysanopteran phytovirus vector.</title>
        <authorList>
            <person name="Catto M.A."/>
            <person name="Labadie P.E."/>
            <person name="Jacobson A.L."/>
            <person name="Kennedy G.G."/>
            <person name="Srinivasan R."/>
            <person name="Hunt B.G."/>
        </authorList>
    </citation>
    <scope>NUCLEOTIDE SEQUENCE</scope>
    <source>
        <strain evidence="3">PL_HMW_Pooled</strain>
    </source>
</reference>
<dbReference type="GO" id="GO:0005789">
    <property type="term" value="C:endoplasmic reticulum membrane"/>
    <property type="evidence" value="ECO:0007669"/>
    <property type="project" value="TreeGrafter"/>
</dbReference>
<comment type="caution">
    <text evidence="3">The sequence shown here is derived from an EMBL/GenBank/DDBJ whole genome shotgun (WGS) entry which is preliminary data.</text>
</comment>
<accession>A0AAE1H8J5</accession>
<keyword evidence="2" id="KW-1133">Transmembrane helix</keyword>
<feature type="non-terminal residue" evidence="3">
    <location>
        <position position="1"/>
    </location>
</feature>
<dbReference type="GO" id="GO:0071786">
    <property type="term" value="P:endoplasmic reticulum tubular network organization"/>
    <property type="evidence" value="ECO:0007669"/>
    <property type="project" value="TreeGrafter"/>
</dbReference>
<evidence type="ECO:0000256" key="2">
    <source>
        <dbReference type="SAM" id="Phobius"/>
    </source>
</evidence>
<keyword evidence="4" id="KW-1185">Reference proteome</keyword>
<gene>
    <name evidence="3" type="ORF">KUF71_025834</name>
</gene>
<keyword evidence="3" id="KW-0675">Receptor</keyword>
<protein>
    <submittedName>
        <fullName evidence="3">Receptor expression-enhancing protein 2</fullName>
    </submittedName>
</protein>
<reference evidence="3" key="1">
    <citation type="submission" date="2021-07" db="EMBL/GenBank/DDBJ databases">
        <authorList>
            <person name="Catto M.A."/>
            <person name="Jacobson A."/>
            <person name="Kennedy G."/>
            <person name="Labadie P."/>
            <person name="Hunt B.G."/>
            <person name="Srinivasan R."/>
        </authorList>
    </citation>
    <scope>NUCLEOTIDE SEQUENCE</scope>
    <source>
        <strain evidence="3">PL_HMW_Pooled</strain>
        <tissue evidence="3">Head</tissue>
    </source>
</reference>
<feature type="compositionally biased region" description="Basic residues" evidence="1">
    <location>
        <begin position="224"/>
        <end position="238"/>
    </location>
</feature>
<dbReference type="PANTHER" id="PTHR12300">
    <property type="entry name" value="HVA22-LIKE PROTEINS"/>
    <property type="match status" value="1"/>
</dbReference>
<dbReference type="Proteomes" id="UP001219518">
    <property type="component" value="Unassembled WGS sequence"/>
</dbReference>
<evidence type="ECO:0000313" key="3">
    <source>
        <dbReference type="EMBL" id="KAK3916735.1"/>
    </source>
</evidence>
<keyword evidence="2" id="KW-0812">Transmembrane</keyword>
<feature type="compositionally biased region" description="Low complexity" evidence="1">
    <location>
        <begin position="502"/>
        <end position="522"/>
    </location>
</feature>
<dbReference type="PANTHER" id="PTHR12300:SF117">
    <property type="entry name" value="LP05237P-RELATED"/>
    <property type="match status" value="1"/>
</dbReference>
<keyword evidence="2" id="KW-0472">Membrane</keyword>
<dbReference type="GO" id="GO:0008017">
    <property type="term" value="F:microtubule binding"/>
    <property type="evidence" value="ECO:0007669"/>
    <property type="project" value="TreeGrafter"/>
</dbReference>
<dbReference type="InterPro" id="IPR004345">
    <property type="entry name" value="TB2_DP1_HVA22"/>
</dbReference>
<feature type="region of interest" description="Disordered" evidence="1">
    <location>
        <begin position="204"/>
        <end position="247"/>
    </location>
</feature>
<organism evidence="3 4">
    <name type="scientific">Frankliniella fusca</name>
    <dbReference type="NCBI Taxonomy" id="407009"/>
    <lineage>
        <taxon>Eukaryota</taxon>
        <taxon>Metazoa</taxon>
        <taxon>Ecdysozoa</taxon>
        <taxon>Arthropoda</taxon>
        <taxon>Hexapoda</taxon>
        <taxon>Insecta</taxon>
        <taxon>Pterygota</taxon>
        <taxon>Neoptera</taxon>
        <taxon>Paraneoptera</taxon>
        <taxon>Thysanoptera</taxon>
        <taxon>Terebrantia</taxon>
        <taxon>Thripoidea</taxon>
        <taxon>Thripidae</taxon>
        <taxon>Frankliniella</taxon>
    </lineage>
</organism>
<feature type="compositionally biased region" description="Polar residues" evidence="1">
    <location>
        <begin position="547"/>
        <end position="559"/>
    </location>
</feature>